<proteinExistence type="inferred from homology"/>
<dbReference type="OrthoDB" id="673289at2759"/>
<evidence type="ECO:0000256" key="2">
    <source>
        <dbReference type="ARBA" id="ARBA00022614"/>
    </source>
</evidence>
<dbReference type="SMR" id="A0A3B6BYU8"/>
<dbReference type="OMA" id="GHRARWH"/>
<organism evidence="7">
    <name type="scientific">Triticum aestivum</name>
    <name type="common">Wheat</name>
    <dbReference type="NCBI Taxonomy" id="4565"/>
    <lineage>
        <taxon>Eukaryota</taxon>
        <taxon>Viridiplantae</taxon>
        <taxon>Streptophyta</taxon>
        <taxon>Embryophyta</taxon>
        <taxon>Tracheophyta</taxon>
        <taxon>Spermatophyta</taxon>
        <taxon>Magnoliopsida</taxon>
        <taxon>Liliopsida</taxon>
        <taxon>Poales</taxon>
        <taxon>Poaceae</taxon>
        <taxon>BOP clade</taxon>
        <taxon>Pooideae</taxon>
        <taxon>Triticodae</taxon>
        <taxon>Triticeae</taxon>
        <taxon>Triticinae</taxon>
        <taxon>Triticum</taxon>
    </lineage>
</organism>
<dbReference type="Gramene" id="TraesCS2B03G0192300.2">
    <property type="protein sequence ID" value="TraesCS2B03G0192300.2.CDS"/>
    <property type="gene ID" value="TraesCS2B03G0192300"/>
</dbReference>
<dbReference type="Gene3D" id="1.20.5.4130">
    <property type="match status" value="1"/>
</dbReference>
<dbReference type="GO" id="GO:0043531">
    <property type="term" value="F:ADP binding"/>
    <property type="evidence" value="ECO:0007669"/>
    <property type="project" value="InterPro"/>
</dbReference>
<dbReference type="Gramene" id="TraesCLE_scaffold_037681_01G000200.1">
    <property type="protein sequence ID" value="TraesCLE_scaffold_037681_01G000200.1"/>
    <property type="gene ID" value="TraesCLE_scaffold_037681_01G000200"/>
</dbReference>
<sequence length="362" mass="40613">MDVVTGAMESLLPKLGELLVGEYRLQKGVKKDVESLEREMKSMHAALTKVAKVPRDQLDQQVKIWADEIRELSYDAEDVVDKFLVSIEGSNPTVNSSKLKGLMEKITSLFTKGKTRHLIANAIKDIKDRAQEVADLRDRCKVDDAVANAASINNTIDPRILALYKDQKDLVGIEDARDQLTERLTHDEGDTSNQPLQIVSIVGPGGLGKTTLAKAVYDSLQTQFNCKAFVPVGRNPNVSKVLKDILLELELGNSMSDIATLDERQVINKLRDLLQDKRYFIIIDDIWDLKAWGIIKCALLDNNRGSRVITTTRILEVAANTGNVYKLEPLSPDLSEELFYTRLFGGKDKCPYRKRVSLRFIL</sequence>
<feature type="domain" description="AAA+ ATPase" evidence="6">
    <location>
        <begin position="195"/>
        <end position="344"/>
    </location>
</feature>
<reference evidence="7" key="1">
    <citation type="submission" date="2018-08" db="EMBL/GenBank/DDBJ databases">
        <authorList>
            <person name="Rossello M."/>
        </authorList>
    </citation>
    <scope>NUCLEOTIDE SEQUENCE [LARGE SCALE GENOMIC DNA]</scope>
    <source>
        <strain evidence="7">cv. Chinese Spring</strain>
    </source>
</reference>
<dbReference type="Gramene" id="TraesMAC2B03G00843920.1">
    <property type="protein sequence ID" value="TraesMAC2B03G00843920.1"/>
    <property type="gene ID" value="TraesMAC2B03G00843920"/>
</dbReference>
<dbReference type="Gramene" id="TraesJUL2B03G00850770.1">
    <property type="protein sequence ID" value="TraesJUL2B03G00850770.1"/>
    <property type="gene ID" value="TraesJUL2B03G00850770"/>
</dbReference>
<dbReference type="Proteomes" id="UP000019116">
    <property type="component" value="Chromosome 2B"/>
</dbReference>
<evidence type="ECO:0000256" key="4">
    <source>
        <dbReference type="ARBA" id="ARBA00022741"/>
    </source>
</evidence>
<dbReference type="Gramene" id="TraesSTA2B03G00847280.1">
    <property type="protein sequence ID" value="TraesSTA2B03G00847280.1"/>
    <property type="gene ID" value="TraesSTA2B03G00847280"/>
</dbReference>
<evidence type="ECO:0000256" key="5">
    <source>
        <dbReference type="ARBA" id="ARBA00022821"/>
    </source>
</evidence>
<keyword evidence="8" id="KW-1185">Reference proteome</keyword>
<evidence type="ECO:0000256" key="1">
    <source>
        <dbReference type="ARBA" id="ARBA00008894"/>
    </source>
</evidence>
<evidence type="ECO:0000313" key="7">
    <source>
        <dbReference type="EnsemblPlants" id="TraesCS2B02G084900.1"/>
    </source>
</evidence>
<dbReference type="GO" id="GO:0006952">
    <property type="term" value="P:defense response"/>
    <property type="evidence" value="ECO:0007669"/>
    <property type="project" value="UniProtKB-KW"/>
</dbReference>
<keyword evidence="5" id="KW-0611">Plant defense</keyword>
<dbReference type="Gramene" id="TraesKAR2B01G0044610.1">
    <property type="protein sequence ID" value="cds.TraesKAR2B01G0044610.1"/>
    <property type="gene ID" value="TraesKAR2B01G0044610"/>
</dbReference>
<comment type="similarity">
    <text evidence="1">Belongs to the disease resistance NB-LRR family.</text>
</comment>
<dbReference type="Pfam" id="PF18052">
    <property type="entry name" value="Rx_N"/>
    <property type="match status" value="1"/>
</dbReference>
<dbReference type="InterPro" id="IPR027417">
    <property type="entry name" value="P-loop_NTPase"/>
</dbReference>
<dbReference type="Gramene" id="TraesROB_scaffold_001199_01G000400.1">
    <property type="protein sequence ID" value="TraesROB_scaffold_001199_01G000400.1"/>
    <property type="gene ID" value="TraesROB_scaffold_001199_01G000400"/>
</dbReference>
<dbReference type="SMART" id="SM00382">
    <property type="entry name" value="AAA"/>
    <property type="match status" value="1"/>
</dbReference>
<keyword evidence="4" id="KW-0547">Nucleotide-binding</keyword>
<dbReference type="PRINTS" id="PR00364">
    <property type="entry name" value="DISEASERSIST"/>
</dbReference>
<accession>A0A3B6BYU8</accession>
<keyword evidence="3" id="KW-0677">Repeat</keyword>
<protein>
    <recommendedName>
        <fullName evidence="6">AAA+ ATPase domain-containing protein</fullName>
    </recommendedName>
</protein>
<dbReference type="Gramene" id="TraesARI2B03G00856370.1">
    <property type="protein sequence ID" value="TraesARI2B03G00856370.1"/>
    <property type="gene ID" value="TraesARI2B03G00856370"/>
</dbReference>
<dbReference type="Gramene" id="TraesWEE_scaffold_004584_01G000500.1">
    <property type="protein sequence ID" value="TraesWEE_scaffold_004584_01G000500.1"/>
    <property type="gene ID" value="TraesWEE_scaffold_004584_01G000500"/>
</dbReference>
<evidence type="ECO:0000256" key="3">
    <source>
        <dbReference type="ARBA" id="ARBA00022737"/>
    </source>
</evidence>
<name>A0A3B6BYU8_WHEAT</name>
<evidence type="ECO:0000259" key="6">
    <source>
        <dbReference type="SMART" id="SM00382"/>
    </source>
</evidence>
<dbReference type="Gramene" id="TraesCAD_scaffold_003882_01G000400.1">
    <property type="protein sequence ID" value="TraesCAD_scaffold_003882_01G000400.1"/>
    <property type="gene ID" value="TraesCAD_scaffold_003882_01G000400"/>
</dbReference>
<dbReference type="CDD" id="cd14798">
    <property type="entry name" value="RX-CC_like"/>
    <property type="match status" value="1"/>
</dbReference>
<dbReference type="EnsemblPlants" id="TraesCS2B02G084900.1">
    <property type="protein sequence ID" value="TraesCS2B02G084900.1"/>
    <property type="gene ID" value="TraesCS2B02G084900"/>
</dbReference>
<dbReference type="Gene3D" id="3.40.50.300">
    <property type="entry name" value="P-loop containing nucleotide triphosphate hydrolases"/>
    <property type="match status" value="1"/>
</dbReference>
<evidence type="ECO:0000313" key="8">
    <source>
        <dbReference type="Proteomes" id="UP000019116"/>
    </source>
</evidence>
<dbReference type="InterPro" id="IPR038005">
    <property type="entry name" value="RX-like_CC"/>
</dbReference>
<dbReference type="Pfam" id="PF00931">
    <property type="entry name" value="NB-ARC"/>
    <property type="match status" value="1"/>
</dbReference>
<dbReference type="InterPro" id="IPR002182">
    <property type="entry name" value="NB-ARC"/>
</dbReference>
<dbReference type="AlphaFoldDB" id="A0A3B6BYU8"/>
<dbReference type="PANTHER" id="PTHR19338">
    <property type="entry name" value="TRANSLOCASE OF INNER MITOCHONDRIAL MEMBRANE 13 HOMOLOG"/>
    <property type="match status" value="1"/>
</dbReference>
<dbReference type="InterPro" id="IPR041118">
    <property type="entry name" value="Rx_N"/>
</dbReference>
<keyword evidence="2" id="KW-0433">Leucine-rich repeat</keyword>
<dbReference type="FunFam" id="3.40.50.300:FF:001091">
    <property type="entry name" value="Probable disease resistance protein At1g61300"/>
    <property type="match status" value="1"/>
</dbReference>
<dbReference type="Gramene" id="TraesCS2B02G084900.1">
    <property type="protein sequence ID" value="TraesCS2B02G084900.1"/>
    <property type="gene ID" value="TraesCS2B02G084900"/>
</dbReference>
<dbReference type="PANTHER" id="PTHR19338:SF71">
    <property type="entry name" value="AAA+ ATPASE DOMAIN-CONTAINING PROTEIN"/>
    <property type="match status" value="1"/>
</dbReference>
<dbReference type="InterPro" id="IPR003593">
    <property type="entry name" value="AAA+_ATPase"/>
</dbReference>
<reference evidence="7" key="2">
    <citation type="submission" date="2018-10" db="UniProtKB">
        <authorList>
            <consortium name="EnsemblPlants"/>
        </authorList>
    </citation>
    <scope>IDENTIFICATION</scope>
</reference>
<dbReference type="SUPFAM" id="SSF52540">
    <property type="entry name" value="P-loop containing nucleoside triphosphate hydrolases"/>
    <property type="match status" value="1"/>
</dbReference>